<dbReference type="Proteomes" id="UP000028640">
    <property type="component" value="Unassembled WGS sequence"/>
</dbReference>
<gene>
    <name evidence="2" type="primary">gppA</name>
    <name evidence="5" type="ORF">GEAM_3807</name>
</gene>
<dbReference type="InterPro" id="IPR003695">
    <property type="entry name" value="Ppx_GppA_N"/>
</dbReference>
<dbReference type="RefSeq" id="WP_034794730.1">
    <property type="nucleotide sequence ID" value="NZ_JMPJ01000069.1"/>
</dbReference>
<dbReference type="GO" id="GO:0008894">
    <property type="term" value="F:guanosine-5'-triphosphate,3'-diphosphate diphosphatase activity"/>
    <property type="evidence" value="ECO:0007669"/>
    <property type="project" value="UniProtKB-UniRule"/>
</dbReference>
<dbReference type="GO" id="GO:0015949">
    <property type="term" value="P:nucleobase-containing small molecule interconversion"/>
    <property type="evidence" value="ECO:0007669"/>
    <property type="project" value="TreeGrafter"/>
</dbReference>
<comment type="caution">
    <text evidence="5">The sequence shown here is derived from an EMBL/GenBank/DDBJ whole genome shotgun (WGS) entry which is preliminary data.</text>
</comment>
<dbReference type="FunFam" id="3.30.420.150:FF:000001">
    <property type="entry name" value="Guanosine-5'-triphosphate,3'-diphosphate pyrophosphatase"/>
    <property type="match status" value="1"/>
</dbReference>
<evidence type="ECO:0000259" key="3">
    <source>
        <dbReference type="Pfam" id="PF02541"/>
    </source>
</evidence>
<dbReference type="GeneID" id="78383105"/>
<dbReference type="InterPro" id="IPR043129">
    <property type="entry name" value="ATPase_NBD"/>
</dbReference>
<dbReference type="AlphaFoldDB" id="A0A085G3A7"/>
<comment type="similarity">
    <text evidence="2">Belongs to the GppA/Ppx family. GppA subfamily.</text>
</comment>
<dbReference type="InterPro" id="IPR023709">
    <property type="entry name" value="Guo-5TP_3DP_PyrP"/>
</dbReference>
<evidence type="ECO:0000259" key="4">
    <source>
        <dbReference type="Pfam" id="PF21447"/>
    </source>
</evidence>
<dbReference type="CDD" id="cd24117">
    <property type="entry name" value="ASKHA_NBD_EcGppA-like"/>
    <property type="match status" value="1"/>
</dbReference>
<keyword evidence="6" id="KW-1185">Reference proteome</keyword>
<dbReference type="PIRSF" id="PIRSF001267">
    <property type="entry name" value="Pyrophosphatase_GppA_Ppx"/>
    <property type="match status" value="1"/>
</dbReference>
<dbReference type="Gene3D" id="3.30.420.150">
    <property type="entry name" value="Exopolyphosphatase. Domain 2"/>
    <property type="match status" value="1"/>
</dbReference>
<dbReference type="Gene3D" id="3.30.420.40">
    <property type="match status" value="1"/>
</dbReference>
<dbReference type="GO" id="GO:0015974">
    <property type="term" value="P:guanosine pentaphosphate catabolic process"/>
    <property type="evidence" value="ECO:0007669"/>
    <property type="project" value="InterPro"/>
</dbReference>
<dbReference type="Pfam" id="PF21447">
    <property type="entry name" value="Ppx-GppA_III"/>
    <property type="match status" value="1"/>
</dbReference>
<evidence type="ECO:0000256" key="1">
    <source>
        <dbReference type="ARBA" id="ARBA00022801"/>
    </source>
</evidence>
<comment type="function">
    <text evidence="2">Catalyzes the conversion of pppGpp to ppGpp. Guanosine pentaphosphate (pppGpp) is a cytoplasmic signaling molecule which together with ppGpp controls the 'stringent response', an adaptive process that allows bacteria to respond to amino acid starvation, resulting in the coordinated regulation of numerous cellular activities.</text>
</comment>
<dbReference type="HAMAP" id="MF_01550">
    <property type="entry name" value="GppA"/>
    <property type="match status" value="1"/>
</dbReference>
<dbReference type="Pfam" id="PF02541">
    <property type="entry name" value="Ppx-GppA"/>
    <property type="match status" value="1"/>
</dbReference>
<dbReference type="PANTHER" id="PTHR30005:SF0">
    <property type="entry name" value="RETROGRADE REGULATION PROTEIN 2"/>
    <property type="match status" value="1"/>
</dbReference>
<dbReference type="PANTHER" id="PTHR30005">
    <property type="entry name" value="EXOPOLYPHOSPHATASE"/>
    <property type="match status" value="1"/>
</dbReference>
<dbReference type="FunFam" id="3.30.420.40:FF:000023">
    <property type="entry name" value="Guanosine-5'-triphosphate,3'-diphosphate pyrophosphatase"/>
    <property type="match status" value="1"/>
</dbReference>
<dbReference type="SUPFAM" id="SSF109604">
    <property type="entry name" value="HD-domain/PDEase-like"/>
    <property type="match status" value="1"/>
</dbReference>
<dbReference type="InterPro" id="IPR050273">
    <property type="entry name" value="GppA/Ppx_hydrolase"/>
</dbReference>
<dbReference type="OrthoDB" id="9793035at2"/>
<dbReference type="Gene3D" id="1.10.3210.10">
    <property type="entry name" value="Hypothetical protein af1432"/>
    <property type="match status" value="1"/>
</dbReference>
<dbReference type="STRING" id="910964.GEAM_3807"/>
<dbReference type="GO" id="GO:0015970">
    <property type="term" value="P:guanosine tetraphosphate biosynthetic process"/>
    <property type="evidence" value="ECO:0007669"/>
    <property type="project" value="UniProtKB-UniRule"/>
</dbReference>
<dbReference type="EMBL" id="JMPJ01000069">
    <property type="protein sequence ID" value="KFC78202.1"/>
    <property type="molecule type" value="Genomic_DNA"/>
</dbReference>
<reference evidence="5 6" key="1">
    <citation type="submission" date="2014-05" db="EMBL/GenBank/DDBJ databases">
        <title>ATOL: Assembling a taxonomically balanced genome-scale reconstruction of the evolutionary history of the Enterobacteriaceae.</title>
        <authorList>
            <person name="Plunkett G.III."/>
            <person name="Neeno-Eckwall E.C."/>
            <person name="Glasner J.D."/>
            <person name="Perna N.T."/>
        </authorList>
    </citation>
    <scope>NUCLEOTIDE SEQUENCE [LARGE SCALE GENOMIC DNA]</scope>
    <source>
        <strain evidence="5 6">ATCC 33852</strain>
    </source>
</reference>
<dbReference type="eggNOG" id="COG0248">
    <property type="taxonomic scope" value="Bacteria"/>
</dbReference>
<evidence type="ECO:0000313" key="6">
    <source>
        <dbReference type="Proteomes" id="UP000028640"/>
    </source>
</evidence>
<name>A0A085G3A7_EWIA3</name>
<dbReference type="GO" id="GO:0042594">
    <property type="term" value="P:response to starvation"/>
    <property type="evidence" value="ECO:0007669"/>
    <property type="project" value="UniProtKB-ARBA"/>
</dbReference>
<dbReference type="SUPFAM" id="SSF53067">
    <property type="entry name" value="Actin-like ATPase domain"/>
    <property type="match status" value="2"/>
</dbReference>
<comment type="pathway">
    <text evidence="2">Purine metabolism; ppGpp biosynthesis; ppGpp from GTP: step 2/2.</text>
</comment>
<protein>
    <recommendedName>
        <fullName evidence="2">Guanosine-5'-triphosphate,3'-diphosphate pyrophosphatase</fullName>
        <ecNumber evidence="2">3.6.1.40</ecNumber>
    </recommendedName>
    <alternativeName>
        <fullName evidence="2">Guanosine pentaphosphate phosphohydrolase</fullName>
    </alternativeName>
    <alternativeName>
        <fullName evidence="2">pppGpp-5'-phosphohydrolase</fullName>
    </alternativeName>
</protein>
<accession>A0A085G3A7</accession>
<comment type="catalytic activity">
    <reaction evidence="2">
        <text>guanosine 3'-diphosphate 5'-triphosphate + H2O = guanosine 3',5'-bis(diphosphate) + phosphate + H(+)</text>
        <dbReference type="Rhea" id="RHEA:13073"/>
        <dbReference type="ChEBI" id="CHEBI:15377"/>
        <dbReference type="ChEBI" id="CHEBI:15378"/>
        <dbReference type="ChEBI" id="CHEBI:43474"/>
        <dbReference type="ChEBI" id="CHEBI:77828"/>
        <dbReference type="ChEBI" id="CHEBI:142410"/>
        <dbReference type="EC" id="3.6.1.40"/>
    </reaction>
</comment>
<evidence type="ECO:0000256" key="2">
    <source>
        <dbReference type="HAMAP-Rule" id="MF_01550"/>
    </source>
</evidence>
<proteinExistence type="inferred from homology"/>
<feature type="domain" description="Ppx/GppA phosphatase C-terminal" evidence="4">
    <location>
        <begin position="308"/>
        <end position="481"/>
    </location>
</feature>
<dbReference type="InterPro" id="IPR048950">
    <property type="entry name" value="Ppx_GppA_C"/>
</dbReference>
<keyword evidence="1 2" id="KW-0378">Hydrolase</keyword>
<sequence>MLSSTSLYAAIDLGSNSFHMLVVREVAGSIQTLAKIKRKVRLAAGLDKDNLLSQEAMQRGWQCLKLFSERLQDIPRDQIRVVATATLRLASNADEFLQKAQEILGCPVQVIAGEEEARLIYHGVAHTTGGPDQRLVVDIGGGSTELVTGTGAQATALISLSMGCVTWLERYFGDRNLGKENFEKAEQAALDMITPVAPRLLANGWQICVGASGTVQALQEIMVAQGMDERITLAKLQQLKQRAIHCGKLEELEIEGLTLERALVFPSGLSILIAIFKALNIETMTLAGGALREGLVYGMLHLPIEQDIRQRTLRNLQRRYLLDSEQANRVAQLAENFSLQVASGWQLDARARELLNSACLIHEIGLSVDFRQAPHHAAYLIRHLDLPGFTPAQKKLLATLLQNQSQALDLPLLSQQNAVPPRQAQRLCRILRLAIIFASRRRDDTLPAVRLRANEDDLNVIVPHGWLEQHPLRAEELEQESHWQSYAHWPLFIEESGKPAV</sequence>
<dbReference type="EC" id="3.6.1.40" evidence="2"/>
<dbReference type="UniPathway" id="UPA00908">
    <property type="reaction ID" value="UER00885"/>
</dbReference>
<dbReference type="NCBIfam" id="NF008260">
    <property type="entry name" value="PRK11031.1"/>
    <property type="match status" value="1"/>
</dbReference>
<feature type="domain" description="Ppx/GppA phosphatase N-terminal" evidence="3">
    <location>
        <begin position="21"/>
        <end position="301"/>
    </location>
</feature>
<dbReference type="FunFam" id="1.10.3210.10:FF:000004">
    <property type="entry name" value="Guanosine-5'-triphosphate,3'-diphosphate pyrophosphatase"/>
    <property type="match status" value="1"/>
</dbReference>
<organism evidence="5 6">
    <name type="scientific">Ewingella americana (strain ATCC 33852 / DSM 4580 / CCUG 14506 / JCM 5911 / LMG 7869 / NCTC 12157 / CDC 1468-78)</name>
    <dbReference type="NCBI Taxonomy" id="910964"/>
    <lineage>
        <taxon>Bacteria</taxon>
        <taxon>Pseudomonadati</taxon>
        <taxon>Pseudomonadota</taxon>
        <taxon>Gammaproteobacteria</taxon>
        <taxon>Enterobacterales</taxon>
        <taxon>Yersiniaceae</taxon>
        <taxon>Ewingella</taxon>
    </lineage>
</organism>
<dbReference type="InterPro" id="IPR030673">
    <property type="entry name" value="PyroPPase_GppA_Ppx"/>
</dbReference>
<evidence type="ECO:0000313" key="5">
    <source>
        <dbReference type="EMBL" id="KFC78202.1"/>
    </source>
</evidence>